<evidence type="ECO:0000256" key="1">
    <source>
        <dbReference type="ARBA" id="ARBA00008777"/>
    </source>
</evidence>
<organism evidence="7 8">
    <name type="scientific">Candidatus Desulfatibia profunda</name>
    <dbReference type="NCBI Taxonomy" id="2841695"/>
    <lineage>
        <taxon>Bacteria</taxon>
        <taxon>Pseudomonadati</taxon>
        <taxon>Thermodesulfobacteriota</taxon>
        <taxon>Desulfobacteria</taxon>
        <taxon>Desulfobacterales</taxon>
        <taxon>Desulfobacterales incertae sedis</taxon>
        <taxon>Candidatus Desulfatibia</taxon>
    </lineage>
</organism>
<comment type="similarity">
    <text evidence="1 4 5">Belongs to the bacterial ribosomal protein bL17 family.</text>
</comment>
<feature type="compositionally biased region" description="Basic residues" evidence="6">
    <location>
        <begin position="123"/>
        <end position="132"/>
    </location>
</feature>
<dbReference type="AlphaFoldDB" id="A0A8J6NTB4"/>
<evidence type="ECO:0000313" key="7">
    <source>
        <dbReference type="EMBL" id="MBC8360283.1"/>
    </source>
</evidence>
<sequence>MRHRKAGLKLNRTNSHRNAMFKNMVTSLFKHERIRTTDVKAKELRRWADNLITLAKRGDLHARRQALAIVREKDVVHKLFENAAQRYGSVAGGYTRITKLGRRRGDAAPISMIELISTETDTKKKKKKKKPKVAIERKPVVKEKSLAEETQKEKEQAKIEEAAERSEEKAAAKEPAAVSEEASEEESKVEEQAAAAVELQESETEDPESEKSQEKHEDTEAKK</sequence>
<proteinExistence type="inferred from homology"/>
<feature type="compositionally biased region" description="Basic and acidic residues" evidence="6">
    <location>
        <begin position="133"/>
        <end position="172"/>
    </location>
</feature>
<dbReference type="HAMAP" id="MF_01368">
    <property type="entry name" value="Ribosomal_bL17"/>
    <property type="match status" value="1"/>
</dbReference>
<evidence type="ECO:0000256" key="5">
    <source>
        <dbReference type="RuleBase" id="RU000660"/>
    </source>
</evidence>
<dbReference type="PANTHER" id="PTHR14413">
    <property type="entry name" value="RIBOSOMAL PROTEIN L17"/>
    <property type="match status" value="1"/>
</dbReference>
<dbReference type="Proteomes" id="UP000603434">
    <property type="component" value="Unassembled WGS sequence"/>
</dbReference>
<dbReference type="FunFam" id="3.90.1030.10:FF:000001">
    <property type="entry name" value="50S ribosomal protein L17"/>
    <property type="match status" value="1"/>
</dbReference>
<dbReference type="EMBL" id="JACNJH010000080">
    <property type="protein sequence ID" value="MBC8360283.1"/>
    <property type="molecule type" value="Genomic_DNA"/>
</dbReference>
<dbReference type="GO" id="GO:0003735">
    <property type="term" value="F:structural constituent of ribosome"/>
    <property type="evidence" value="ECO:0007669"/>
    <property type="project" value="InterPro"/>
</dbReference>
<reference evidence="7 8" key="1">
    <citation type="submission" date="2020-08" db="EMBL/GenBank/DDBJ databases">
        <title>Bridging the membrane lipid divide: bacteria of the FCB group superphylum have the potential to synthesize archaeal ether lipids.</title>
        <authorList>
            <person name="Villanueva L."/>
            <person name="Von Meijenfeldt F.A.B."/>
            <person name="Westbye A.B."/>
            <person name="Yadav S."/>
            <person name="Hopmans E.C."/>
            <person name="Dutilh B.E."/>
            <person name="Sinninghe Damste J.S."/>
        </authorList>
    </citation>
    <scope>NUCLEOTIDE SEQUENCE [LARGE SCALE GENOMIC DNA]</scope>
    <source>
        <strain evidence="7">NIOZ-UU30</strain>
    </source>
</reference>
<evidence type="ECO:0000256" key="2">
    <source>
        <dbReference type="ARBA" id="ARBA00022980"/>
    </source>
</evidence>
<name>A0A8J6NTB4_9BACT</name>
<dbReference type="InterPro" id="IPR047859">
    <property type="entry name" value="Ribosomal_bL17_CS"/>
</dbReference>
<comment type="caution">
    <text evidence="7">The sequence shown here is derived from an EMBL/GenBank/DDBJ whole genome shotgun (WGS) entry which is preliminary data.</text>
</comment>
<evidence type="ECO:0000256" key="4">
    <source>
        <dbReference type="HAMAP-Rule" id="MF_01368"/>
    </source>
</evidence>
<dbReference type="PANTHER" id="PTHR14413:SF16">
    <property type="entry name" value="LARGE RIBOSOMAL SUBUNIT PROTEIN BL17M"/>
    <property type="match status" value="1"/>
</dbReference>
<dbReference type="GO" id="GO:0006412">
    <property type="term" value="P:translation"/>
    <property type="evidence" value="ECO:0007669"/>
    <property type="project" value="UniProtKB-UniRule"/>
</dbReference>
<protein>
    <recommendedName>
        <fullName evidence="4">Large ribosomal subunit protein bL17</fullName>
    </recommendedName>
</protein>
<gene>
    <name evidence="4 7" type="primary">rplQ</name>
    <name evidence="7" type="ORF">H8E23_02645</name>
</gene>
<dbReference type="InterPro" id="IPR036373">
    <property type="entry name" value="Ribosomal_bL17_sf"/>
</dbReference>
<dbReference type="InterPro" id="IPR000456">
    <property type="entry name" value="Ribosomal_bL17"/>
</dbReference>
<dbReference type="SUPFAM" id="SSF64263">
    <property type="entry name" value="Prokaryotic ribosomal protein L17"/>
    <property type="match status" value="1"/>
</dbReference>
<comment type="subunit">
    <text evidence="4">Part of the 50S ribosomal subunit. Contacts protein L32.</text>
</comment>
<dbReference type="Pfam" id="PF01196">
    <property type="entry name" value="Ribosomal_L17"/>
    <property type="match status" value="1"/>
</dbReference>
<dbReference type="PROSITE" id="PS01167">
    <property type="entry name" value="RIBOSOMAL_L17"/>
    <property type="match status" value="1"/>
</dbReference>
<feature type="compositionally biased region" description="Basic and acidic residues" evidence="6">
    <location>
        <begin position="209"/>
        <end position="223"/>
    </location>
</feature>
<accession>A0A8J6NTB4</accession>
<evidence type="ECO:0000256" key="3">
    <source>
        <dbReference type="ARBA" id="ARBA00023274"/>
    </source>
</evidence>
<keyword evidence="2 4" id="KW-0689">Ribosomal protein</keyword>
<dbReference type="GO" id="GO:0022625">
    <property type="term" value="C:cytosolic large ribosomal subunit"/>
    <property type="evidence" value="ECO:0007669"/>
    <property type="project" value="TreeGrafter"/>
</dbReference>
<keyword evidence="3 4" id="KW-0687">Ribonucleoprotein</keyword>
<feature type="region of interest" description="Disordered" evidence="6">
    <location>
        <begin position="120"/>
        <end position="223"/>
    </location>
</feature>
<dbReference type="NCBIfam" id="TIGR00059">
    <property type="entry name" value="L17"/>
    <property type="match status" value="1"/>
</dbReference>
<evidence type="ECO:0000313" key="8">
    <source>
        <dbReference type="Proteomes" id="UP000603434"/>
    </source>
</evidence>
<dbReference type="Gene3D" id="3.90.1030.10">
    <property type="entry name" value="Ribosomal protein L17"/>
    <property type="match status" value="1"/>
</dbReference>
<evidence type="ECO:0000256" key="6">
    <source>
        <dbReference type="SAM" id="MobiDB-lite"/>
    </source>
</evidence>